<dbReference type="EMBL" id="FNNA01000002">
    <property type="protein sequence ID" value="SDW74547.1"/>
    <property type="molecule type" value="Genomic_DNA"/>
</dbReference>
<dbReference type="PANTHER" id="PTHR12151">
    <property type="entry name" value="ELECTRON TRANSPORT PROTIN SCO1/SENC FAMILY MEMBER"/>
    <property type="match status" value="1"/>
</dbReference>
<gene>
    <name evidence="6" type="ORF">SAMN05444276_10213</name>
</gene>
<feature type="binding site" evidence="3">
    <location>
        <position position="190"/>
    </location>
    <ligand>
        <name>Cu cation</name>
        <dbReference type="ChEBI" id="CHEBI:23378"/>
    </ligand>
</feature>
<evidence type="ECO:0000256" key="3">
    <source>
        <dbReference type="PIRSR" id="PIRSR603782-1"/>
    </source>
</evidence>
<dbReference type="PANTHER" id="PTHR12151:SF25">
    <property type="entry name" value="LINALOOL DEHYDRATASE_ISOMERASE DOMAIN-CONTAINING PROTEIN"/>
    <property type="match status" value="1"/>
</dbReference>
<feature type="binding site" evidence="3">
    <location>
        <position position="91"/>
    </location>
    <ligand>
        <name>Cu cation</name>
        <dbReference type="ChEBI" id="CHEBI:23378"/>
    </ligand>
</feature>
<dbReference type="PROSITE" id="PS51352">
    <property type="entry name" value="THIOREDOXIN_2"/>
    <property type="match status" value="1"/>
</dbReference>
<dbReference type="OrthoDB" id="5296507at2"/>
<sequence length="231" mass="24488">MPTLVPGAALAVAAAALGLFGLGGGDPPPGFAARFATGPPAYPIPPAGSYVLPPVRPAPDGELLDEAGRAHRLKDLLGGQMTLVSFVYLLCGDVNGCPLALSTLFDIWHGTGEVPQLKGKVQLMTISFDPARDTPEALASFAYPIRHDEAQARKIDWQILTARDAGTIAPILSGFGQVVDRSGDPDRLNHLLRMFLVDAEGRVRNIYGLGMIDPQLIMTDVETLLAEGRAQ</sequence>
<feature type="domain" description="Thioredoxin" evidence="5">
    <location>
        <begin position="52"/>
        <end position="226"/>
    </location>
</feature>
<proteinExistence type="inferred from homology"/>
<dbReference type="Pfam" id="PF02630">
    <property type="entry name" value="SCO1-SenC"/>
    <property type="match status" value="1"/>
</dbReference>
<evidence type="ECO:0000313" key="6">
    <source>
        <dbReference type="EMBL" id="SDW74547.1"/>
    </source>
</evidence>
<dbReference type="SUPFAM" id="SSF52833">
    <property type="entry name" value="Thioredoxin-like"/>
    <property type="match status" value="1"/>
</dbReference>
<feature type="binding site" evidence="3">
    <location>
        <position position="97"/>
    </location>
    <ligand>
        <name>Cu cation</name>
        <dbReference type="ChEBI" id="CHEBI:23378"/>
    </ligand>
</feature>
<protein>
    <submittedName>
        <fullName evidence="6">Protein SCO1/2</fullName>
    </submittedName>
</protein>
<dbReference type="InterPro" id="IPR003782">
    <property type="entry name" value="SCO1/SenC"/>
</dbReference>
<keyword evidence="2 3" id="KW-0186">Copper</keyword>
<reference evidence="7" key="1">
    <citation type="submission" date="2016-10" db="EMBL/GenBank/DDBJ databases">
        <authorList>
            <person name="Varghese N."/>
            <person name="Submissions S."/>
        </authorList>
    </citation>
    <scope>NUCLEOTIDE SEQUENCE [LARGE SCALE GENOMIC DNA]</scope>
    <source>
        <strain evidence="7">DSM 29303</strain>
    </source>
</reference>
<evidence type="ECO:0000256" key="2">
    <source>
        <dbReference type="ARBA" id="ARBA00023008"/>
    </source>
</evidence>
<evidence type="ECO:0000259" key="5">
    <source>
        <dbReference type="PROSITE" id="PS51352"/>
    </source>
</evidence>
<keyword evidence="3" id="KW-0479">Metal-binding</keyword>
<dbReference type="GO" id="GO:0046872">
    <property type="term" value="F:metal ion binding"/>
    <property type="evidence" value="ECO:0007669"/>
    <property type="project" value="UniProtKB-KW"/>
</dbReference>
<name>A0A1H2W219_9RHOB</name>
<accession>A0A1H2W219</accession>
<dbReference type="AlphaFoldDB" id="A0A1H2W219"/>
<evidence type="ECO:0000313" key="7">
    <source>
        <dbReference type="Proteomes" id="UP000182944"/>
    </source>
</evidence>
<dbReference type="InterPro" id="IPR013766">
    <property type="entry name" value="Thioredoxin_domain"/>
</dbReference>
<evidence type="ECO:0000256" key="1">
    <source>
        <dbReference type="ARBA" id="ARBA00010996"/>
    </source>
</evidence>
<dbReference type="STRING" id="1545044.SAMN05444276_10213"/>
<organism evidence="6 7">
    <name type="scientific">Paracoccus sanguinis</name>
    <dbReference type="NCBI Taxonomy" id="1545044"/>
    <lineage>
        <taxon>Bacteria</taxon>
        <taxon>Pseudomonadati</taxon>
        <taxon>Pseudomonadota</taxon>
        <taxon>Alphaproteobacteria</taxon>
        <taxon>Rhodobacterales</taxon>
        <taxon>Paracoccaceae</taxon>
        <taxon>Paracoccus</taxon>
    </lineage>
</organism>
<keyword evidence="7" id="KW-1185">Reference proteome</keyword>
<keyword evidence="4" id="KW-1015">Disulfide bond</keyword>
<dbReference type="Proteomes" id="UP000182944">
    <property type="component" value="Unassembled WGS sequence"/>
</dbReference>
<dbReference type="Gene3D" id="3.40.30.10">
    <property type="entry name" value="Glutaredoxin"/>
    <property type="match status" value="1"/>
</dbReference>
<dbReference type="CDD" id="cd02968">
    <property type="entry name" value="SCO"/>
    <property type="match status" value="1"/>
</dbReference>
<dbReference type="InterPro" id="IPR036249">
    <property type="entry name" value="Thioredoxin-like_sf"/>
</dbReference>
<feature type="disulfide bond" description="Redox-active" evidence="4">
    <location>
        <begin position="91"/>
        <end position="97"/>
    </location>
</feature>
<comment type="similarity">
    <text evidence="1">Belongs to the SCO1/2 family.</text>
</comment>
<dbReference type="RefSeq" id="WP_036733144.1">
    <property type="nucleotide sequence ID" value="NZ_FNNA01000002.1"/>
</dbReference>
<evidence type="ECO:0000256" key="4">
    <source>
        <dbReference type="PIRSR" id="PIRSR603782-2"/>
    </source>
</evidence>